<dbReference type="InterPro" id="IPR002656">
    <property type="entry name" value="Acyl_transf_3_dom"/>
</dbReference>
<evidence type="ECO:0000256" key="5">
    <source>
        <dbReference type="ARBA" id="ARBA00022989"/>
    </source>
</evidence>
<sequence>MIKQRYLWIDALKGWSIVLVVILHVSGWYEERYSFGDTVWLDISLFLFPFRMPAFFLVSGILASRSFGMSGCRPLRVSLSLYTTYLLWTFVVYAKDVFILGVSSFSFYDIADWLFIPGFYWYFMALSLYYLFGFLLVRFVFRFKPAIPFVLIATLVLSWYSSWIGELWGGLATGRGGALHPEDTLRSFFWFLIGIVFREHLLNLFRSVPKSGSFLVVLAVVGFLAGGSLQYYGDVGRVILSPLLMIFTSIILFVRFEQSAFVRVFSMLGKLTLSVYLLHWFFLGLLRLGLMQMDISGLHWFIGFVFPLVATPLAIAFSVVSSELMHKMKLGWMLEGMPRIARLRWKDIS</sequence>
<reference evidence="9 10" key="1">
    <citation type="submission" date="2020-07" db="EMBL/GenBank/DDBJ databases">
        <authorList>
            <person name="Feng X."/>
        </authorList>
    </citation>
    <scope>NUCLEOTIDE SEQUENCE [LARGE SCALE GENOMIC DNA]</scope>
    <source>
        <strain evidence="9 10">JCM23202</strain>
    </source>
</reference>
<evidence type="ECO:0000256" key="7">
    <source>
        <dbReference type="SAM" id="Phobius"/>
    </source>
</evidence>
<dbReference type="AlphaFoldDB" id="A0A7X1B2Z3"/>
<dbReference type="GO" id="GO:0016413">
    <property type="term" value="F:O-acetyltransferase activity"/>
    <property type="evidence" value="ECO:0007669"/>
    <property type="project" value="TreeGrafter"/>
</dbReference>
<feature type="transmembrane region" description="Helical" evidence="7">
    <location>
        <begin position="119"/>
        <end position="141"/>
    </location>
</feature>
<name>A0A7X1B2Z3_9BACT</name>
<comment type="caution">
    <text evidence="9">The sequence shown here is derived from an EMBL/GenBank/DDBJ whole genome shotgun (WGS) entry which is preliminary data.</text>
</comment>
<dbReference type="RefSeq" id="WP_185658334.1">
    <property type="nucleotide sequence ID" value="NZ_CAWPOO010000001.1"/>
</dbReference>
<protein>
    <submittedName>
        <fullName evidence="9">Acyltransferase family protein</fullName>
    </submittedName>
</protein>
<keyword evidence="5 7" id="KW-1133">Transmembrane helix</keyword>
<organism evidence="9 10">
    <name type="scientific">Pelagicoccus albus</name>
    <dbReference type="NCBI Taxonomy" id="415222"/>
    <lineage>
        <taxon>Bacteria</taxon>
        <taxon>Pseudomonadati</taxon>
        <taxon>Verrucomicrobiota</taxon>
        <taxon>Opitutia</taxon>
        <taxon>Puniceicoccales</taxon>
        <taxon>Pelagicoccaceae</taxon>
        <taxon>Pelagicoccus</taxon>
    </lineage>
</organism>
<keyword evidence="6 7" id="KW-0472">Membrane</keyword>
<comment type="similarity">
    <text evidence="2">Belongs to the acyltransferase 3 family.</text>
</comment>
<evidence type="ECO:0000256" key="6">
    <source>
        <dbReference type="ARBA" id="ARBA00023136"/>
    </source>
</evidence>
<keyword evidence="10" id="KW-1185">Reference proteome</keyword>
<feature type="transmembrane region" description="Helical" evidence="7">
    <location>
        <begin position="188"/>
        <end position="205"/>
    </location>
</feature>
<evidence type="ECO:0000256" key="1">
    <source>
        <dbReference type="ARBA" id="ARBA00004651"/>
    </source>
</evidence>
<dbReference type="Proteomes" id="UP000526501">
    <property type="component" value="Unassembled WGS sequence"/>
</dbReference>
<feature type="domain" description="Acyltransferase 3" evidence="8">
    <location>
        <begin position="7"/>
        <end position="319"/>
    </location>
</feature>
<evidence type="ECO:0000256" key="4">
    <source>
        <dbReference type="ARBA" id="ARBA00022692"/>
    </source>
</evidence>
<feature type="transmembrane region" description="Helical" evidence="7">
    <location>
        <begin position="41"/>
        <end position="64"/>
    </location>
</feature>
<dbReference type="PANTHER" id="PTHR40074">
    <property type="entry name" value="O-ACETYLTRANSFERASE WECH"/>
    <property type="match status" value="1"/>
</dbReference>
<evidence type="ECO:0000256" key="3">
    <source>
        <dbReference type="ARBA" id="ARBA00022475"/>
    </source>
</evidence>
<feature type="transmembrane region" description="Helical" evidence="7">
    <location>
        <begin position="12"/>
        <end position="29"/>
    </location>
</feature>
<dbReference type="GO" id="GO:0005886">
    <property type="term" value="C:plasma membrane"/>
    <property type="evidence" value="ECO:0007669"/>
    <property type="project" value="UniProtKB-SubCell"/>
</dbReference>
<dbReference type="Pfam" id="PF01757">
    <property type="entry name" value="Acyl_transf_3"/>
    <property type="match status" value="1"/>
</dbReference>
<gene>
    <name evidence="9" type="ORF">H5P27_00020</name>
</gene>
<feature type="transmembrane region" description="Helical" evidence="7">
    <location>
        <begin position="298"/>
        <end position="320"/>
    </location>
</feature>
<feature type="transmembrane region" description="Helical" evidence="7">
    <location>
        <begin position="212"/>
        <end position="232"/>
    </location>
</feature>
<keyword evidence="9" id="KW-0808">Transferase</keyword>
<comment type="subcellular location">
    <subcellularLocation>
        <location evidence="1">Cell membrane</location>
        <topology evidence="1">Multi-pass membrane protein</topology>
    </subcellularLocation>
</comment>
<feature type="transmembrane region" description="Helical" evidence="7">
    <location>
        <begin position="238"/>
        <end position="256"/>
    </location>
</feature>
<feature type="transmembrane region" description="Helical" evidence="7">
    <location>
        <begin position="148"/>
        <end position="168"/>
    </location>
</feature>
<accession>A0A7X1B2Z3</accession>
<dbReference type="PANTHER" id="PTHR40074:SF2">
    <property type="entry name" value="O-ACETYLTRANSFERASE WECH"/>
    <property type="match status" value="1"/>
</dbReference>
<feature type="transmembrane region" description="Helical" evidence="7">
    <location>
        <begin position="268"/>
        <end position="286"/>
    </location>
</feature>
<evidence type="ECO:0000313" key="10">
    <source>
        <dbReference type="Proteomes" id="UP000526501"/>
    </source>
</evidence>
<dbReference type="EMBL" id="JACHVC010000001">
    <property type="protein sequence ID" value="MBC2604434.1"/>
    <property type="molecule type" value="Genomic_DNA"/>
</dbReference>
<evidence type="ECO:0000259" key="8">
    <source>
        <dbReference type="Pfam" id="PF01757"/>
    </source>
</evidence>
<proteinExistence type="inferred from homology"/>
<evidence type="ECO:0000313" key="9">
    <source>
        <dbReference type="EMBL" id="MBC2604434.1"/>
    </source>
</evidence>
<evidence type="ECO:0000256" key="2">
    <source>
        <dbReference type="ARBA" id="ARBA00007400"/>
    </source>
</evidence>
<keyword evidence="3" id="KW-1003">Cell membrane</keyword>
<dbReference type="GO" id="GO:0009246">
    <property type="term" value="P:enterobacterial common antigen biosynthetic process"/>
    <property type="evidence" value="ECO:0007669"/>
    <property type="project" value="TreeGrafter"/>
</dbReference>
<feature type="transmembrane region" description="Helical" evidence="7">
    <location>
        <begin position="85"/>
        <end position="107"/>
    </location>
</feature>
<keyword evidence="9" id="KW-0012">Acyltransferase</keyword>
<keyword evidence="4 7" id="KW-0812">Transmembrane</keyword>